<feature type="region of interest" description="Disordered" evidence="1">
    <location>
        <begin position="52"/>
        <end position="105"/>
    </location>
</feature>
<dbReference type="Proteomes" id="UP000001555">
    <property type="component" value="Unassembled WGS sequence"/>
</dbReference>
<feature type="compositionally biased region" description="Basic residues" evidence="1">
    <location>
        <begin position="203"/>
        <end position="216"/>
    </location>
</feature>
<feature type="region of interest" description="Disordered" evidence="1">
    <location>
        <begin position="171"/>
        <end position="216"/>
    </location>
</feature>
<gene>
    <name evidence="2" type="ORF">IscW_ISCW023664</name>
</gene>
<evidence type="ECO:0000256" key="1">
    <source>
        <dbReference type="SAM" id="MobiDB-lite"/>
    </source>
</evidence>
<dbReference type="AlphaFoldDB" id="B7QM17"/>
<dbReference type="HOGENOM" id="CLU_1278904_0_0_1"/>
<sequence>MSFLTMGLIIHKRTFPSEQLPAFSNVSVIITPTHQPHQPKFQLAHLRKTQSSIPESENCPGSILYIGQDGGRTVDREEPRENRHRPWNCPSPGNETSERKDEEETANFRYLSSRVHRDSPHLICDAGRTGEPNSIDGRAAAATEPIFDADEGGQQIPKSPLLAAAAAALAAQAGAPGPQPGVSTACPTSPKTRLRDRLGGVRTPRRPPPRPRLSRG</sequence>
<proteinExistence type="predicted"/>
<evidence type="ECO:0000313" key="2">
    <source>
        <dbReference type="EMBL" id="EEC19889.1"/>
    </source>
</evidence>
<dbReference type="EnsemblMetazoa" id="ISCW023664-RA">
    <property type="protein sequence ID" value="ISCW023664-PA"/>
    <property type="gene ID" value="ISCW023664"/>
</dbReference>
<dbReference type="PaxDb" id="6945-B7QM17"/>
<dbReference type="EMBL" id="DS968865">
    <property type="protein sequence ID" value="EEC19889.1"/>
    <property type="molecule type" value="Genomic_DNA"/>
</dbReference>
<keyword evidence="4" id="KW-1185">Reference proteome</keyword>
<feature type="compositionally biased region" description="Basic and acidic residues" evidence="1">
    <location>
        <begin position="72"/>
        <end position="81"/>
    </location>
</feature>
<organism>
    <name type="scientific">Ixodes scapularis</name>
    <name type="common">Black-legged tick</name>
    <name type="synonym">Deer tick</name>
    <dbReference type="NCBI Taxonomy" id="6945"/>
    <lineage>
        <taxon>Eukaryota</taxon>
        <taxon>Metazoa</taxon>
        <taxon>Ecdysozoa</taxon>
        <taxon>Arthropoda</taxon>
        <taxon>Chelicerata</taxon>
        <taxon>Arachnida</taxon>
        <taxon>Acari</taxon>
        <taxon>Parasitiformes</taxon>
        <taxon>Ixodida</taxon>
        <taxon>Ixodoidea</taxon>
        <taxon>Ixodidae</taxon>
        <taxon>Ixodinae</taxon>
        <taxon>Ixodes</taxon>
    </lineage>
</organism>
<dbReference type="EMBL" id="ABJB011003721">
    <property type="status" value="NOT_ANNOTATED_CDS"/>
    <property type="molecule type" value="Genomic_DNA"/>
</dbReference>
<dbReference type="InParanoid" id="B7QM17"/>
<dbReference type="VEuPathDB" id="VectorBase:ISCW023664"/>
<reference evidence="3" key="2">
    <citation type="submission" date="2020-05" db="UniProtKB">
        <authorList>
            <consortium name="EnsemblMetazoa"/>
        </authorList>
    </citation>
    <scope>IDENTIFICATION</scope>
    <source>
        <strain evidence="3">wikel</strain>
    </source>
</reference>
<dbReference type="VEuPathDB" id="VectorBase:ISCI023664"/>
<evidence type="ECO:0000313" key="3">
    <source>
        <dbReference type="EnsemblMetazoa" id="ISCW023664-PA"/>
    </source>
</evidence>
<name>B7QM17_IXOSC</name>
<accession>B7QM17</accession>
<protein>
    <submittedName>
        <fullName evidence="2 3">Uncharacterized protein</fullName>
    </submittedName>
</protein>
<reference evidence="2 4" key="1">
    <citation type="submission" date="2008-03" db="EMBL/GenBank/DDBJ databases">
        <title>Annotation of Ixodes scapularis.</title>
        <authorList>
            <consortium name="Ixodes scapularis Genome Project Consortium"/>
            <person name="Caler E."/>
            <person name="Hannick L.I."/>
            <person name="Bidwell S."/>
            <person name="Joardar V."/>
            <person name="Thiagarajan M."/>
            <person name="Amedeo P."/>
            <person name="Galinsky K.J."/>
            <person name="Schobel S."/>
            <person name="Inman J."/>
            <person name="Hostetler J."/>
            <person name="Miller J."/>
            <person name="Hammond M."/>
            <person name="Megy K."/>
            <person name="Lawson D."/>
            <person name="Kodira C."/>
            <person name="Sutton G."/>
            <person name="Meyer J."/>
            <person name="Hill C.A."/>
            <person name="Birren B."/>
            <person name="Nene V."/>
            <person name="Collins F."/>
            <person name="Alarcon-Chaidez F."/>
            <person name="Wikel S."/>
            <person name="Strausberg R."/>
        </authorList>
    </citation>
    <scope>NUCLEOTIDE SEQUENCE [LARGE SCALE GENOMIC DNA]</scope>
    <source>
        <strain evidence="4">Wikel</strain>
        <strain evidence="2">Wikel colony</strain>
    </source>
</reference>
<evidence type="ECO:0000313" key="4">
    <source>
        <dbReference type="Proteomes" id="UP000001555"/>
    </source>
</evidence>